<feature type="signal peptide" evidence="5">
    <location>
        <begin position="1"/>
        <end position="23"/>
    </location>
</feature>
<evidence type="ECO:0000256" key="4">
    <source>
        <dbReference type="ARBA" id="ARBA00023136"/>
    </source>
</evidence>
<keyword evidence="5" id="KW-0732">Signal</keyword>
<proteinExistence type="predicted"/>
<dbReference type="Proteomes" id="UP000242861">
    <property type="component" value="Unassembled WGS sequence"/>
</dbReference>
<accession>A0A2I0CSF1</accession>
<evidence type="ECO:0000256" key="3">
    <source>
        <dbReference type="ARBA" id="ARBA00022989"/>
    </source>
</evidence>
<comment type="caution">
    <text evidence="7">The sequence shown here is derived from an EMBL/GenBank/DDBJ whole genome shotgun (WGS) entry which is preliminary data.</text>
</comment>
<name>A0A2I0CSF1_9PSED</name>
<dbReference type="Pfam" id="PF13675">
    <property type="entry name" value="PilJ"/>
    <property type="match status" value="2"/>
</dbReference>
<feature type="chain" id="PRO_5014131905" description="NarX-like N-terminal domain-containing protein" evidence="5">
    <location>
        <begin position="24"/>
        <end position="261"/>
    </location>
</feature>
<dbReference type="Gene3D" id="1.20.120.960">
    <property type="entry name" value="Histidine kinase NarX, sensor domain"/>
    <property type="match status" value="1"/>
</dbReference>
<sequence>MPALFVRFLSVTLLLACSLPSWAALSHAEAVNVAGMQRFLSQRMAKSYLMLAGEIRAEQAREQLHSSQQRFAENLQALRAYAGNPAQVALLETQENLWQTYQALLQQAPAQATARQVVVHSQQVLANAEQLVNRVEQDSNLHAAHLINRSGRQRMLSQRIALLYLAQSQGITPPDLQDQLQRSIDEFDQALQELQGASQNTPAISELLRKSGSHWRYSRSGFALAENGRYVPTVISVTSETLFQQMVSLTDAYTEVLGKPR</sequence>
<reference evidence="8" key="1">
    <citation type="submission" date="2017-12" db="EMBL/GenBank/DDBJ databases">
        <authorList>
            <person name="Yu X.-Y."/>
        </authorList>
    </citation>
    <scope>NUCLEOTIDE SEQUENCE [LARGE SCALE GENOMIC DNA]</scope>
    <source>
        <strain evidence="8">ZYSR67-Z</strain>
    </source>
</reference>
<feature type="domain" description="NarX-like N-terminal" evidence="6">
    <location>
        <begin position="139"/>
        <end position="203"/>
    </location>
</feature>
<keyword evidence="2" id="KW-0812">Transmembrane</keyword>
<dbReference type="RefSeq" id="WP_101192903.1">
    <property type="nucleotide sequence ID" value="NZ_PIYS01000005.1"/>
</dbReference>
<evidence type="ECO:0000256" key="2">
    <source>
        <dbReference type="ARBA" id="ARBA00022692"/>
    </source>
</evidence>
<protein>
    <recommendedName>
        <fullName evidence="6">NarX-like N-terminal domain-containing protein</fullName>
    </recommendedName>
</protein>
<evidence type="ECO:0000313" key="7">
    <source>
        <dbReference type="EMBL" id="PKF72100.1"/>
    </source>
</evidence>
<dbReference type="InterPro" id="IPR029095">
    <property type="entry name" value="NarX-like_N"/>
</dbReference>
<dbReference type="GO" id="GO:0016020">
    <property type="term" value="C:membrane"/>
    <property type="evidence" value="ECO:0007669"/>
    <property type="project" value="UniProtKB-SubCell"/>
</dbReference>
<organism evidence="7 8">
    <name type="scientific">Pseudomonas fluvialis</name>
    <dbReference type="NCBI Taxonomy" id="1793966"/>
    <lineage>
        <taxon>Bacteria</taxon>
        <taxon>Pseudomonadati</taxon>
        <taxon>Pseudomonadota</taxon>
        <taxon>Gammaproteobacteria</taxon>
        <taxon>Pseudomonadales</taxon>
        <taxon>Pseudomonadaceae</taxon>
        <taxon>Pseudomonas</taxon>
    </lineage>
</organism>
<keyword evidence="4" id="KW-0472">Membrane</keyword>
<evidence type="ECO:0000313" key="8">
    <source>
        <dbReference type="Proteomes" id="UP000242861"/>
    </source>
</evidence>
<feature type="domain" description="NarX-like N-terminal" evidence="6">
    <location>
        <begin position="21"/>
        <end position="116"/>
    </location>
</feature>
<dbReference type="InterPro" id="IPR042295">
    <property type="entry name" value="NarX-like_N_sf"/>
</dbReference>
<gene>
    <name evidence="7" type="ORF">CW360_04695</name>
</gene>
<evidence type="ECO:0000259" key="6">
    <source>
        <dbReference type="Pfam" id="PF13675"/>
    </source>
</evidence>
<keyword evidence="3" id="KW-1133">Transmembrane helix</keyword>
<evidence type="ECO:0000256" key="5">
    <source>
        <dbReference type="SAM" id="SignalP"/>
    </source>
</evidence>
<dbReference type="AlphaFoldDB" id="A0A2I0CSF1"/>
<comment type="subcellular location">
    <subcellularLocation>
        <location evidence="1">Membrane</location>
        <topology evidence="1">Multi-pass membrane protein</topology>
    </subcellularLocation>
</comment>
<dbReference type="EMBL" id="PIYS01000005">
    <property type="protein sequence ID" value="PKF72100.1"/>
    <property type="molecule type" value="Genomic_DNA"/>
</dbReference>
<evidence type="ECO:0000256" key="1">
    <source>
        <dbReference type="ARBA" id="ARBA00004141"/>
    </source>
</evidence>